<comment type="similarity">
    <text evidence="1">Belongs to the transferase hexapeptide repeat family.</text>
</comment>
<reference evidence="5 6" key="1">
    <citation type="submission" date="2020-04" db="EMBL/GenBank/DDBJ databases">
        <title>Perkinsus olseni comparative genomics.</title>
        <authorList>
            <person name="Bogema D.R."/>
        </authorList>
    </citation>
    <scope>NUCLEOTIDE SEQUENCE [LARGE SCALE GENOMIC DNA]</scope>
    <source>
        <strain evidence="5">ATCC PRA-205</strain>
    </source>
</reference>
<dbReference type="EMBL" id="JABANM010000166">
    <property type="protein sequence ID" value="KAF4756430.1"/>
    <property type="molecule type" value="Genomic_DNA"/>
</dbReference>
<sequence>MDLSEEENVERMTNGQLYIPSKAKLDELRTAARLWCRQYNATDDSITGPCPQREELMKGFFGACGQGPVIEPPFRCEYGFNVFIGDGFYANYELAILDSATVTIGNNVLLGPGVHLYTAEHPRSVAGRATCVEYGSPITIGDDVWIGGRTVVLPGVTIGTGCIIGAGSVVTKDIPAHTIAAGNPCKPIKAAPQEPTDKEKEFFMSLKIISDEDNRERMTRGELYLPMKEGLIRRRAKAKKWCREYNATDDDAPDFMQVRERLLKDALGSCGKGAFIEPPFRCDYAFNTHIGDGFYANYDLVILDACPVRIGNNVFFGPGVHLYAVDHP</sequence>
<dbReference type="InterPro" id="IPR001451">
    <property type="entry name" value="Hexapep"/>
</dbReference>
<dbReference type="PANTHER" id="PTHR23416">
    <property type="entry name" value="SIALIC ACID SYNTHASE-RELATED"/>
    <property type="match status" value="1"/>
</dbReference>
<dbReference type="GO" id="GO:0016407">
    <property type="term" value="F:acetyltransferase activity"/>
    <property type="evidence" value="ECO:0007669"/>
    <property type="project" value="InterPro"/>
</dbReference>
<dbReference type="InterPro" id="IPR051159">
    <property type="entry name" value="Hexapeptide_acetyltransf"/>
</dbReference>
<organism evidence="5 6">
    <name type="scientific">Perkinsus olseni</name>
    <name type="common">Perkinsus atlanticus</name>
    <dbReference type="NCBI Taxonomy" id="32597"/>
    <lineage>
        <taxon>Eukaryota</taxon>
        <taxon>Sar</taxon>
        <taxon>Alveolata</taxon>
        <taxon>Perkinsozoa</taxon>
        <taxon>Perkinsea</taxon>
        <taxon>Perkinsida</taxon>
        <taxon>Perkinsidae</taxon>
        <taxon>Perkinsus</taxon>
    </lineage>
</organism>
<dbReference type="InterPro" id="IPR011004">
    <property type="entry name" value="Trimer_LpxA-like_sf"/>
</dbReference>
<evidence type="ECO:0000313" key="5">
    <source>
        <dbReference type="EMBL" id="KAF4756430.1"/>
    </source>
</evidence>
<evidence type="ECO:0000259" key="4">
    <source>
        <dbReference type="SMART" id="SM01266"/>
    </source>
</evidence>
<comment type="caution">
    <text evidence="5">The sequence shown here is derived from an EMBL/GenBank/DDBJ whole genome shotgun (WGS) entry which is preliminary data.</text>
</comment>
<dbReference type="Gene3D" id="2.160.10.10">
    <property type="entry name" value="Hexapeptide repeat proteins"/>
    <property type="match status" value="2"/>
</dbReference>
<feature type="domain" description="Maltose/galactoside acetyltransferase" evidence="4">
    <location>
        <begin position="9"/>
        <end position="66"/>
    </location>
</feature>
<gene>
    <name evidence="5" type="ORF">FOZ62_013387</name>
</gene>
<dbReference type="FunFam" id="2.160.10.10:FF:000025">
    <property type="entry name" value="Hexapeptide-repeat containing-acetyltransferase"/>
    <property type="match status" value="1"/>
</dbReference>
<dbReference type="PANTHER" id="PTHR23416:SF23">
    <property type="entry name" value="ACETYLTRANSFERASE C18B11.09C-RELATED"/>
    <property type="match status" value="1"/>
</dbReference>
<feature type="domain" description="Maltose/galactoside acetyltransferase" evidence="4">
    <location>
        <begin position="215"/>
        <end position="272"/>
    </location>
</feature>
<dbReference type="Pfam" id="PF00132">
    <property type="entry name" value="Hexapep"/>
    <property type="match status" value="1"/>
</dbReference>
<evidence type="ECO:0000313" key="6">
    <source>
        <dbReference type="Proteomes" id="UP000574390"/>
    </source>
</evidence>
<dbReference type="CDD" id="cd03357">
    <property type="entry name" value="LbH_MAT_GAT"/>
    <property type="match status" value="1"/>
</dbReference>
<dbReference type="Pfam" id="PF12464">
    <property type="entry name" value="Mac"/>
    <property type="match status" value="2"/>
</dbReference>
<dbReference type="Proteomes" id="UP000574390">
    <property type="component" value="Unassembled WGS sequence"/>
</dbReference>
<evidence type="ECO:0000256" key="1">
    <source>
        <dbReference type="ARBA" id="ARBA00007274"/>
    </source>
</evidence>
<keyword evidence="3" id="KW-0012">Acyltransferase</keyword>
<dbReference type="SMART" id="SM01266">
    <property type="entry name" value="Mac"/>
    <property type="match status" value="2"/>
</dbReference>
<evidence type="ECO:0000256" key="3">
    <source>
        <dbReference type="ARBA" id="ARBA00023315"/>
    </source>
</evidence>
<dbReference type="InterPro" id="IPR024688">
    <property type="entry name" value="Mac_dom"/>
</dbReference>
<dbReference type="GO" id="GO:0008374">
    <property type="term" value="F:O-acyltransferase activity"/>
    <property type="evidence" value="ECO:0007669"/>
    <property type="project" value="TreeGrafter"/>
</dbReference>
<accession>A0A7J6UGL6</accession>
<name>A0A7J6UGL6_PEROL</name>
<dbReference type="SUPFAM" id="SSF51161">
    <property type="entry name" value="Trimeric LpxA-like enzymes"/>
    <property type="match status" value="2"/>
</dbReference>
<protein>
    <recommendedName>
        <fullName evidence="4">Maltose/galactoside acetyltransferase domain-containing protein</fullName>
    </recommendedName>
</protein>
<evidence type="ECO:0000256" key="2">
    <source>
        <dbReference type="ARBA" id="ARBA00022679"/>
    </source>
</evidence>
<keyword evidence="2" id="KW-0808">Transferase</keyword>
<dbReference type="AlphaFoldDB" id="A0A7J6UGL6"/>
<proteinExistence type="inferred from homology"/>